<evidence type="ECO:0000256" key="5">
    <source>
        <dbReference type="ARBA" id="ARBA00022705"/>
    </source>
</evidence>
<sequence>MPSNRFHIKGCRYALITYAQCGRPRIPWAIVGLFSTHRAECTVGRESHADGGIHFHALVDFGRQFGSRKADVFDVGGRHPNIQKSGGTPEKGYDYGIKDGDVVAGGLERPLSGQSGSGARSSRVVWATITMAENAGEFWRLCHELAPEHVCRFPSYARATSCADRSLARSLAARHGVTRNVCNADKCRRKSLVVVGESELDKTVWARSLGNHLFFSGLYSGAEAMRYADAEYAVFDGMQGGIGSFHGYKNWLGAQMNFQVKVLYPDPKMITWGKPCIWLSNWKEEPRNVESVDQDWLKENCIFVDLWENIAGPISHASTETL</sequence>
<name>A0A0M3Q8S1_9VIRU</name>
<feature type="domain" description="CRESS-DNA virus Rep endonuclease" evidence="13">
    <location>
        <begin position="8"/>
        <end position="108"/>
    </location>
</feature>
<keyword evidence="11" id="KW-0190">Covalent protein-DNA linkage</keyword>
<dbReference type="SUPFAM" id="SSF55464">
    <property type="entry name" value="Origin of replication-binding domain, RBD-like"/>
    <property type="match status" value="1"/>
</dbReference>
<evidence type="ECO:0000256" key="1">
    <source>
        <dbReference type="ARBA" id="ARBA00004147"/>
    </source>
</evidence>
<keyword evidence="4" id="KW-0548">Nucleotidyltransferase</keyword>
<accession>A0A0M3Q8S1</accession>
<evidence type="ECO:0000256" key="10">
    <source>
        <dbReference type="ARBA" id="ARBA00022801"/>
    </source>
</evidence>
<comment type="subcellular location">
    <subcellularLocation>
        <location evidence="1">Host nucleus</location>
    </subcellularLocation>
</comment>
<evidence type="ECO:0000256" key="7">
    <source>
        <dbReference type="ARBA" id="ARBA00022723"/>
    </source>
</evidence>
<evidence type="ECO:0000259" key="13">
    <source>
        <dbReference type="PROSITE" id="PS52020"/>
    </source>
</evidence>
<dbReference type="GO" id="GO:0046872">
    <property type="term" value="F:metal ion binding"/>
    <property type="evidence" value="ECO:0007669"/>
    <property type="project" value="UniProtKB-KW"/>
</dbReference>
<evidence type="ECO:0000313" key="14">
    <source>
        <dbReference type="EMBL" id="ALC04311.1"/>
    </source>
</evidence>
<evidence type="ECO:0000256" key="11">
    <source>
        <dbReference type="ARBA" id="ARBA00023124"/>
    </source>
</evidence>
<keyword evidence="3" id="KW-0808">Transferase</keyword>
<keyword evidence="5" id="KW-0235">DNA replication</keyword>
<dbReference type="RefSeq" id="YP_009164036.1">
    <property type="nucleotide sequence ID" value="NC_027821.1"/>
</dbReference>
<evidence type="ECO:0000256" key="4">
    <source>
        <dbReference type="ARBA" id="ARBA00022695"/>
    </source>
</evidence>
<dbReference type="GO" id="GO:0016779">
    <property type="term" value="F:nucleotidyltransferase activity"/>
    <property type="evidence" value="ECO:0007669"/>
    <property type="project" value="UniProtKB-KW"/>
</dbReference>
<evidence type="ECO:0000256" key="3">
    <source>
        <dbReference type="ARBA" id="ARBA00022679"/>
    </source>
</evidence>
<reference evidence="14 15" key="1">
    <citation type="journal article" date="2015" name="Virus Genes">
        <title>A novel gemycircularvirus from experimental rats.</title>
        <authorList>
            <person name="Li W."/>
            <person name="Gu Y."/>
            <person name="Shen Q."/>
            <person name="Yang S."/>
            <person name="Wang X."/>
            <person name="Wan Y."/>
            <person name="Zhang W."/>
        </authorList>
    </citation>
    <scope>NUCLEOTIDE SEQUENCE [LARGE SCALE GENOMIC DNA]</scope>
    <source>
        <strain evidence="14">Ch-zjrat-01</strain>
    </source>
</reference>
<dbReference type="GO" id="GO:0016787">
    <property type="term" value="F:hydrolase activity"/>
    <property type="evidence" value="ECO:0007669"/>
    <property type="project" value="UniProtKB-KW"/>
</dbReference>
<protein>
    <submittedName>
        <fullName evidence="14">Replication-associated protein</fullName>
    </submittedName>
</protein>
<evidence type="ECO:0000313" key="15">
    <source>
        <dbReference type="Proteomes" id="UP000114089"/>
    </source>
</evidence>
<keyword evidence="6" id="KW-0540">Nuclease</keyword>
<dbReference type="GO" id="GO:0000166">
    <property type="term" value="F:nucleotide binding"/>
    <property type="evidence" value="ECO:0007669"/>
    <property type="project" value="UniProtKB-KW"/>
</dbReference>
<dbReference type="Proteomes" id="UP000114089">
    <property type="component" value="Segment"/>
</dbReference>
<keyword evidence="10" id="KW-0378">Hydrolase</keyword>
<dbReference type="PROSITE" id="PS52020">
    <property type="entry name" value="CRESS_DNA_REP"/>
    <property type="match status" value="1"/>
</dbReference>
<evidence type="ECO:0000256" key="2">
    <source>
        <dbReference type="ARBA" id="ARBA00022562"/>
    </source>
</evidence>
<evidence type="ECO:0000256" key="8">
    <source>
        <dbReference type="ARBA" id="ARBA00022741"/>
    </source>
</evidence>
<dbReference type="GO" id="GO:0003677">
    <property type="term" value="F:DNA binding"/>
    <property type="evidence" value="ECO:0007669"/>
    <property type="project" value="UniProtKB-KW"/>
</dbReference>
<evidence type="ECO:0000256" key="6">
    <source>
        <dbReference type="ARBA" id="ARBA00022722"/>
    </source>
</evidence>
<dbReference type="GO" id="GO:0004519">
    <property type="term" value="F:endonuclease activity"/>
    <property type="evidence" value="ECO:0007669"/>
    <property type="project" value="UniProtKB-KW"/>
</dbReference>
<dbReference type="Pfam" id="PF00799">
    <property type="entry name" value="Gemini_AL1"/>
    <property type="match status" value="1"/>
</dbReference>
<keyword evidence="9" id="KW-0255">Endonuclease</keyword>
<dbReference type="GO" id="GO:0006260">
    <property type="term" value="P:DNA replication"/>
    <property type="evidence" value="ECO:0007669"/>
    <property type="project" value="UniProtKB-KW"/>
</dbReference>
<keyword evidence="15" id="KW-1185">Reference proteome</keyword>
<dbReference type="EMBL" id="KR912221">
    <property type="protein sequence ID" value="ALC04311.1"/>
    <property type="molecule type" value="Genomic_DNA"/>
</dbReference>
<evidence type="ECO:0000256" key="12">
    <source>
        <dbReference type="ARBA" id="ARBA00023125"/>
    </source>
</evidence>
<keyword evidence="2" id="KW-1048">Host nucleus</keyword>
<dbReference type="Gene3D" id="3.40.1310.20">
    <property type="match status" value="1"/>
</dbReference>
<dbReference type="KEGG" id="vg:25767579"/>
<keyword evidence="8" id="KW-0547">Nucleotide-binding</keyword>
<proteinExistence type="predicted"/>
<dbReference type="GO" id="GO:0042025">
    <property type="term" value="C:host cell nucleus"/>
    <property type="evidence" value="ECO:0007669"/>
    <property type="project" value="UniProtKB-SubCell"/>
</dbReference>
<dbReference type="InterPro" id="IPR049912">
    <property type="entry name" value="CRESS_DNA_REP"/>
</dbReference>
<evidence type="ECO:0000256" key="9">
    <source>
        <dbReference type="ARBA" id="ARBA00022759"/>
    </source>
</evidence>
<keyword evidence="7" id="KW-0479">Metal-binding</keyword>
<organism evidence="14 15">
    <name type="scientific">Gemycircularvirus gemy-ch-rat1</name>
    <dbReference type="NCBI Taxonomy" id="1708653"/>
    <lineage>
        <taxon>Viruses</taxon>
        <taxon>Monodnaviria</taxon>
        <taxon>Shotokuvirae</taxon>
        <taxon>Cressdnaviricota</taxon>
        <taxon>Repensiviricetes</taxon>
        <taxon>Geplafuvirales</taxon>
        <taxon>Genomoviridae</taxon>
        <taxon>Gemycircularvirus</taxon>
        <taxon>Gemycircularvirus ratas1</taxon>
    </lineage>
</organism>
<keyword evidence="12" id="KW-0238">DNA-binding</keyword>
<dbReference type="OrthoDB" id="9195at10239"/>
<dbReference type="GeneID" id="25767579"/>